<dbReference type="EMBL" id="JACRVF010000001">
    <property type="protein sequence ID" value="MBC5991739.1"/>
    <property type="molecule type" value="Genomic_DNA"/>
</dbReference>
<feature type="chain" id="PRO_5038103827" evidence="1">
    <location>
        <begin position="23"/>
        <end position="88"/>
    </location>
</feature>
<evidence type="ECO:0000313" key="2">
    <source>
        <dbReference type="EMBL" id="MBC5991739.1"/>
    </source>
</evidence>
<dbReference type="RefSeq" id="WP_187065728.1">
    <property type="nucleotide sequence ID" value="NZ_JACRVF010000001.1"/>
</dbReference>
<name>A0A923N4K0_9BACT</name>
<dbReference type="AlphaFoldDB" id="A0A923N4K0"/>
<protein>
    <submittedName>
        <fullName evidence="2">Uncharacterized protein</fullName>
    </submittedName>
</protein>
<keyword evidence="3" id="KW-1185">Reference proteome</keyword>
<evidence type="ECO:0000313" key="3">
    <source>
        <dbReference type="Proteomes" id="UP000603640"/>
    </source>
</evidence>
<gene>
    <name evidence="2" type="ORF">H8S84_02695</name>
</gene>
<evidence type="ECO:0000256" key="1">
    <source>
        <dbReference type="SAM" id="SignalP"/>
    </source>
</evidence>
<feature type="signal peptide" evidence="1">
    <location>
        <begin position="1"/>
        <end position="22"/>
    </location>
</feature>
<sequence length="88" mass="9014">MKKILLALALVGLLGSAAPALACEGGKCTMQYTEKDGGKKKKSKKAAAKAESCHMNKETATATGATKSCCAKPEAGKAEAAKEEKKAQ</sequence>
<comment type="caution">
    <text evidence="2">The sequence shown here is derived from an EMBL/GenBank/DDBJ whole genome shotgun (WGS) entry which is preliminary data.</text>
</comment>
<dbReference type="Proteomes" id="UP000603640">
    <property type="component" value="Unassembled WGS sequence"/>
</dbReference>
<keyword evidence="1" id="KW-0732">Signal</keyword>
<accession>A0A923N4K0</accession>
<organism evidence="2 3">
    <name type="scientific">Pontibacter cellulosilyticus</name>
    <dbReference type="NCBI Taxonomy" id="1720253"/>
    <lineage>
        <taxon>Bacteria</taxon>
        <taxon>Pseudomonadati</taxon>
        <taxon>Bacteroidota</taxon>
        <taxon>Cytophagia</taxon>
        <taxon>Cytophagales</taxon>
        <taxon>Hymenobacteraceae</taxon>
        <taxon>Pontibacter</taxon>
    </lineage>
</organism>
<proteinExistence type="predicted"/>
<reference evidence="2" key="1">
    <citation type="submission" date="2020-08" db="EMBL/GenBank/DDBJ databases">
        <title>Pontibacter sp. SD6 16S ribosomal RNA gene Genome sequencing and assembly.</title>
        <authorList>
            <person name="Kang M."/>
        </authorList>
    </citation>
    <scope>NUCLEOTIDE SEQUENCE</scope>
    <source>
        <strain evidence="2">SD6</strain>
    </source>
</reference>